<gene>
    <name evidence="3" type="ORF">CYMTET_48058</name>
</gene>
<name>A0AAE0BUV6_9CHLO</name>
<reference evidence="3 4" key="1">
    <citation type="journal article" date="2015" name="Genome Biol. Evol.">
        <title>Comparative Genomics of a Bacterivorous Green Alga Reveals Evolutionary Causalities and Consequences of Phago-Mixotrophic Mode of Nutrition.</title>
        <authorList>
            <person name="Burns J.A."/>
            <person name="Paasch A."/>
            <person name="Narechania A."/>
            <person name="Kim E."/>
        </authorList>
    </citation>
    <scope>NUCLEOTIDE SEQUENCE [LARGE SCALE GENOMIC DNA]</scope>
    <source>
        <strain evidence="3 4">PLY_AMNH</strain>
    </source>
</reference>
<comment type="caution">
    <text evidence="3">The sequence shown here is derived from an EMBL/GenBank/DDBJ whole genome shotgun (WGS) entry which is preliminary data.</text>
</comment>
<feature type="compositionally biased region" description="Low complexity" evidence="2">
    <location>
        <begin position="365"/>
        <end position="406"/>
    </location>
</feature>
<feature type="compositionally biased region" description="Low complexity" evidence="2">
    <location>
        <begin position="153"/>
        <end position="171"/>
    </location>
</feature>
<protein>
    <submittedName>
        <fullName evidence="3">Uncharacterized protein</fullName>
    </submittedName>
</protein>
<feature type="compositionally biased region" description="Polar residues" evidence="2">
    <location>
        <begin position="347"/>
        <end position="357"/>
    </location>
</feature>
<dbReference type="Proteomes" id="UP001190700">
    <property type="component" value="Unassembled WGS sequence"/>
</dbReference>
<feature type="coiled-coil region" evidence="1">
    <location>
        <begin position="524"/>
        <end position="572"/>
    </location>
</feature>
<proteinExistence type="predicted"/>
<dbReference type="EMBL" id="LGRX02033207">
    <property type="protein sequence ID" value="KAK3242240.1"/>
    <property type="molecule type" value="Genomic_DNA"/>
</dbReference>
<feature type="region of interest" description="Disordered" evidence="2">
    <location>
        <begin position="26"/>
        <end position="438"/>
    </location>
</feature>
<keyword evidence="4" id="KW-1185">Reference proteome</keyword>
<feature type="compositionally biased region" description="Basic and acidic residues" evidence="2">
    <location>
        <begin position="425"/>
        <end position="438"/>
    </location>
</feature>
<keyword evidence="1" id="KW-0175">Coiled coil</keyword>
<evidence type="ECO:0000256" key="2">
    <source>
        <dbReference type="SAM" id="MobiDB-lite"/>
    </source>
</evidence>
<feature type="region of interest" description="Disordered" evidence="2">
    <location>
        <begin position="475"/>
        <end position="506"/>
    </location>
</feature>
<accession>A0AAE0BUV6</accession>
<feature type="compositionally biased region" description="Low complexity" evidence="2">
    <location>
        <begin position="316"/>
        <end position="342"/>
    </location>
</feature>
<evidence type="ECO:0000256" key="1">
    <source>
        <dbReference type="SAM" id="Coils"/>
    </source>
</evidence>
<organism evidence="3 4">
    <name type="scientific">Cymbomonas tetramitiformis</name>
    <dbReference type="NCBI Taxonomy" id="36881"/>
    <lineage>
        <taxon>Eukaryota</taxon>
        <taxon>Viridiplantae</taxon>
        <taxon>Chlorophyta</taxon>
        <taxon>Pyramimonadophyceae</taxon>
        <taxon>Pyramimonadales</taxon>
        <taxon>Pyramimonadaceae</taxon>
        <taxon>Cymbomonas</taxon>
    </lineage>
</organism>
<sequence>MNFLSEEGTQYRALCAESALTAAFTLTSSSGLPSDGVSGNRSNMRSSSLASAQHLAGKTPSDKSDDGGGGLGRTGSSTPLTGRHLLSQSLSNWPSARRGESSPAAALSGGTGKGSGASPSKERPLGIRTPHSSVERSRAADLGASFTSRHTPRAASPLRHSSSSPLSPVKSPGRDSSPTPSRVSGLLSPSRQGRLSPGLRGVPSPERPTGIPGGRIQAEGATECQGRQRIITGEEAGDARRQTRQRAITGEEAGDAQRQTRQRAITGEEAGDAQRQTRQRAITGEEAEMLGARPGSAITGEEAEMLGARPGTRSIGSPLRGSRSPGSPPSRTRSPTRLSPPTKAWQPGTSGAESFGSSIRVPMQSQRSSSSGIRASSPSRMPQTSKAQLYEAASAAAQSRVASVLSPSRRPLTPPIRRPASPLREPARAADHTAERDLPMRSATAHLSSSPTAGPGFAAMDSLVLAQMSSPDLHPRLSGLNIRDRDEGGTSSGPYSGNAAGKLSELGDEQKSLDAYLTRLCQELASDRDEEKSLRATVEKLEHQMLTSKKQLDSLMARREERQEKVRTCEKRLDYITQQQQAVRGSISRHSYD</sequence>
<dbReference type="AlphaFoldDB" id="A0AAE0BUV6"/>
<feature type="compositionally biased region" description="Low complexity" evidence="2">
    <location>
        <begin position="74"/>
        <end position="83"/>
    </location>
</feature>
<feature type="compositionally biased region" description="Polar residues" evidence="2">
    <location>
        <begin position="26"/>
        <end position="51"/>
    </location>
</feature>
<feature type="compositionally biased region" description="Polar residues" evidence="2">
    <location>
        <begin position="174"/>
        <end position="193"/>
    </location>
</feature>
<evidence type="ECO:0000313" key="4">
    <source>
        <dbReference type="Proteomes" id="UP001190700"/>
    </source>
</evidence>
<evidence type="ECO:0000313" key="3">
    <source>
        <dbReference type="EMBL" id="KAK3242240.1"/>
    </source>
</evidence>